<proteinExistence type="predicted"/>
<dbReference type="AlphaFoldDB" id="A0A645HDQ1"/>
<protein>
    <submittedName>
        <fullName evidence="1">Uncharacterized protein</fullName>
    </submittedName>
</protein>
<comment type="caution">
    <text evidence="1">The sequence shown here is derived from an EMBL/GenBank/DDBJ whole genome shotgun (WGS) entry which is preliminary data.</text>
</comment>
<dbReference type="EMBL" id="VSSQ01087144">
    <property type="protein sequence ID" value="MPN34224.1"/>
    <property type="molecule type" value="Genomic_DNA"/>
</dbReference>
<name>A0A645HDQ1_9ZZZZ</name>
<accession>A0A645HDQ1</accession>
<sequence>MNFTTVRYTNRFAIQISATIFPCIKTFIATNFVHYTQYKFLTIQQTNAYSIERNALNVVCGTIQWIDYPIESFTAFIIRPFFGYEPRFG</sequence>
<organism evidence="1">
    <name type="scientific">bioreactor metagenome</name>
    <dbReference type="NCBI Taxonomy" id="1076179"/>
    <lineage>
        <taxon>unclassified sequences</taxon>
        <taxon>metagenomes</taxon>
        <taxon>ecological metagenomes</taxon>
    </lineage>
</organism>
<reference evidence="1" key="1">
    <citation type="submission" date="2019-08" db="EMBL/GenBank/DDBJ databases">
        <authorList>
            <person name="Kucharzyk K."/>
            <person name="Murdoch R.W."/>
            <person name="Higgins S."/>
            <person name="Loffler F."/>
        </authorList>
    </citation>
    <scope>NUCLEOTIDE SEQUENCE</scope>
</reference>
<gene>
    <name evidence="1" type="ORF">SDC9_181717</name>
</gene>
<evidence type="ECO:0000313" key="1">
    <source>
        <dbReference type="EMBL" id="MPN34224.1"/>
    </source>
</evidence>